<dbReference type="NCBIfam" id="NF033856">
    <property type="entry name" value="T4SS_effec_BID"/>
    <property type="match status" value="2"/>
</dbReference>
<evidence type="ECO:0000256" key="1">
    <source>
        <dbReference type="SAM" id="MobiDB-lite"/>
    </source>
</evidence>
<feature type="region of interest" description="Disordered" evidence="1">
    <location>
        <begin position="387"/>
        <end position="419"/>
    </location>
</feature>
<name>E6YMR5_9HYPH</name>
<feature type="compositionally biased region" description="Polar residues" evidence="1">
    <location>
        <begin position="450"/>
        <end position="464"/>
    </location>
</feature>
<reference evidence="2" key="1">
    <citation type="journal article" date="2011" name="PLoS Genet.">
        <title>Parallel evolution of a type IV secretion system in radiating lineages of the host-restricted bacterial pathogen Bartonella.</title>
        <authorList>
            <person name="Engel P."/>
            <person name="Salzburger W."/>
            <person name="Liesch M."/>
            <person name="Chang C.C."/>
            <person name="Maruyama S."/>
            <person name="Lanz C."/>
            <person name="Calteau A."/>
            <person name="Lajus A."/>
            <person name="Medigue C."/>
            <person name="Schuster S.C."/>
            <person name="Dehio C."/>
        </authorList>
    </citation>
    <scope>NUCLEOTIDE SEQUENCE</scope>
    <source>
        <strain evidence="2">ATCC BAA-1498</strain>
    </source>
</reference>
<evidence type="ECO:0000313" key="2">
    <source>
        <dbReference type="EMBL" id="CBI78153.1"/>
    </source>
</evidence>
<proteinExistence type="predicted"/>
<sequence length="730" mass="84252">MNFGEKKKMPNYVLVPSKEVPSLTDDEIIKRALRDPLIEDIQKEIISLSLIVSKNWTTLPSLIQRINDNPNSASELANIFRNSPESFLKLAGFKIYGFKSLRRIKAERHVLQLSLAIHKYGDTIKNVKDAVIYRNNLEQARCARKILMPNDNVQYLIALSHDELCNVFKNQDTFQLGKEVGLFLNSVEMRLSENELQMLEENQSQPLAESIGISDDQALKLIDVVTKAKKVLEEINLFQKITYDLNEAQTQELGSKQEGIYANYNPNRFYTRVLKKRATKNEDIYDTTDIYDNPDAQTQNLKSEEEDIYANYNSREAQTQRLRNEGEYSDTYNTTGIYENPDAQTQNLKSEGEFSDIYDTTDIYDNPDAQTQNLKSEEEDIYANYNSREAQTQRLRNKGEYSDTYNTTGIYENPDAQTQNLKSEEEDIYANYNSREAQTQRLRNKGEYSDTYNTTGIYENPDAQTQNLKSEEENIYENYNSSEAQTQNSKRFLILVKALAPLTQNEVINKIKIDSAVQEYAEKVQNLSELVFGNRELLNNYLTQIIKNPQLGETYSQKLKNSPKSFSKLAGFKIFGFKSLRRIRAENNVPELCKATKKYAKIVEIHQKQILKNYEKKQEQIHKSVVMLSNEIQHLLNLPSDMRKNILREKNTSQINKKLSVFLNQVNSRLSTYERTAIKENDYQTLANSIKVSEVQAQKIINLVKEAKTCQQEIKDIISSQKKKSLAVAI</sequence>
<dbReference type="EMBL" id="FN645462">
    <property type="protein sequence ID" value="CBI78153.1"/>
    <property type="molecule type" value="Genomic_DNA"/>
</dbReference>
<dbReference type="AlphaFoldDB" id="E6YMR5"/>
<accession>E6YMR5</accession>
<organism evidence="2">
    <name type="scientific">Bartonella rochalimae ATCC BAA-1498</name>
    <dbReference type="NCBI Taxonomy" id="685782"/>
    <lineage>
        <taxon>Bacteria</taxon>
        <taxon>Pseudomonadati</taxon>
        <taxon>Pseudomonadota</taxon>
        <taxon>Alphaproteobacteria</taxon>
        <taxon>Hyphomicrobiales</taxon>
        <taxon>Bartonellaceae</taxon>
        <taxon>Bartonella</taxon>
    </lineage>
</organism>
<gene>
    <name evidence="2" type="ORF">BARRO_80017</name>
</gene>
<protein>
    <submittedName>
        <fullName evidence="2">Bartonella effector protein (Bep) substrate of VirB T4SS</fullName>
    </submittedName>
</protein>
<feature type="region of interest" description="Disordered" evidence="1">
    <location>
        <begin position="434"/>
        <end position="464"/>
    </location>
</feature>
<feature type="compositionally biased region" description="Polar residues" evidence="1">
    <location>
        <begin position="403"/>
        <end position="419"/>
    </location>
</feature>